<dbReference type="GO" id="GO:0005789">
    <property type="term" value="C:endoplasmic reticulum membrane"/>
    <property type="evidence" value="ECO:0007669"/>
    <property type="project" value="UniProtKB-SubCell"/>
</dbReference>
<dbReference type="EMBL" id="BEGY01000004">
    <property type="protein sequence ID" value="GAX73509.1"/>
    <property type="molecule type" value="Genomic_DNA"/>
</dbReference>
<dbReference type="InterPro" id="IPR016439">
    <property type="entry name" value="Lag1/Lac1-like"/>
</dbReference>
<feature type="transmembrane region" description="Helical" evidence="6">
    <location>
        <begin position="211"/>
        <end position="232"/>
    </location>
</feature>
<evidence type="ECO:0000313" key="9">
    <source>
        <dbReference type="Proteomes" id="UP000232323"/>
    </source>
</evidence>
<evidence type="ECO:0000256" key="6">
    <source>
        <dbReference type="SAM" id="Phobius"/>
    </source>
</evidence>
<evidence type="ECO:0000256" key="1">
    <source>
        <dbReference type="ARBA" id="ARBA00004141"/>
    </source>
</evidence>
<evidence type="ECO:0000313" key="8">
    <source>
        <dbReference type="EMBL" id="GAX73509.1"/>
    </source>
</evidence>
<reference evidence="8 9" key="1">
    <citation type="submission" date="2017-08" db="EMBL/GenBank/DDBJ databases">
        <title>Acidophilic green algal genome provides insights into adaptation to an acidic environment.</title>
        <authorList>
            <person name="Hirooka S."/>
            <person name="Hirose Y."/>
            <person name="Kanesaki Y."/>
            <person name="Higuchi S."/>
            <person name="Fujiwara T."/>
            <person name="Onuma R."/>
            <person name="Era A."/>
            <person name="Ohbayashi R."/>
            <person name="Uzuka A."/>
            <person name="Nozaki H."/>
            <person name="Yoshikawa H."/>
            <person name="Miyagishima S.Y."/>
        </authorList>
    </citation>
    <scope>NUCLEOTIDE SEQUENCE [LARGE SCALE GENOMIC DNA]</scope>
    <source>
        <strain evidence="8 9">NIES-2499</strain>
    </source>
</reference>
<dbReference type="GO" id="GO:0046513">
    <property type="term" value="P:ceramide biosynthetic process"/>
    <property type="evidence" value="ECO:0007669"/>
    <property type="project" value="InterPro"/>
</dbReference>
<protein>
    <recommendedName>
        <fullName evidence="7">TLC domain-containing protein</fullName>
    </recommendedName>
</protein>
<evidence type="ECO:0000256" key="2">
    <source>
        <dbReference type="ARBA" id="ARBA00022692"/>
    </source>
</evidence>
<feature type="transmembrane region" description="Helical" evidence="6">
    <location>
        <begin position="179"/>
        <end position="199"/>
    </location>
</feature>
<keyword evidence="3 6" id="KW-1133">Transmembrane helix</keyword>
<proteinExistence type="predicted"/>
<comment type="caution">
    <text evidence="8">The sequence shown here is derived from an EMBL/GenBank/DDBJ whole genome shotgun (WGS) entry which is preliminary data.</text>
</comment>
<dbReference type="PANTHER" id="PTHR12560:SF0">
    <property type="entry name" value="LD18904P"/>
    <property type="match status" value="1"/>
</dbReference>
<dbReference type="PROSITE" id="PS50922">
    <property type="entry name" value="TLC"/>
    <property type="match status" value="1"/>
</dbReference>
<gene>
    <name evidence="8" type="ORF">CEUSTIGMA_g961.t1</name>
</gene>
<feature type="transmembrane region" description="Helical" evidence="6">
    <location>
        <begin position="30"/>
        <end position="51"/>
    </location>
</feature>
<keyword evidence="4 5" id="KW-0472">Membrane</keyword>
<evidence type="ECO:0000259" key="7">
    <source>
        <dbReference type="PROSITE" id="PS50922"/>
    </source>
</evidence>
<organism evidence="8 9">
    <name type="scientific">Chlamydomonas eustigma</name>
    <dbReference type="NCBI Taxonomy" id="1157962"/>
    <lineage>
        <taxon>Eukaryota</taxon>
        <taxon>Viridiplantae</taxon>
        <taxon>Chlorophyta</taxon>
        <taxon>core chlorophytes</taxon>
        <taxon>Chlorophyceae</taxon>
        <taxon>CS clade</taxon>
        <taxon>Chlamydomonadales</taxon>
        <taxon>Chlamydomonadaceae</taxon>
        <taxon>Chlamydomonas</taxon>
    </lineage>
</organism>
<name>A0A250WS55_9CHLO</name>
<sequence length="285" mass="32303">MVAVKEASFVFVESLAHNLGLDHRVTYQGAYLYDFVITAWISLALLVVRYVSERIIVGSPLPSGTKPDAKRKKIDAIYDNLFIAVFSALLEALAVINTLFYNGGCTPWSTDACMVGWPNHKLIVIQRLYFLLMFQYYLYEMIGTLVGVGTILKTEMIIHHVATMALITLSYRINLLRYGTMWMALFDLSNPLLHLAKAAHLLEVPVLKDTMLPLFALVFFVARVAASPYSILKPAFTHAVNILPMHWAVTFIALMIFICILQLFWFYKIVMIALRGDKSEKDKEV</sequence>
<dbReference type="PANTHER" id="PTHR12560">
    <property type="entry name" value="LONGEVITY ASSURANCE FACTOR 1 LAG1"/>
    <property type="match status" value="1"/>
</dbReference>
<dbReference type="SMART" id="SM00724">
    <property type="entry name" value="TLC"/>
    <property type="match status" value="1"/>
</dbReference>
<dbReference type="InterPro" id="IPR006634">
    <property type="entry name" value="TLC-dom"/>
</dbReference>
<accession>A0A250WS55</accession>
<feature type="domain" description="TLC" evidence="7">
    <location>
        <begin position="73"/>
        <end position="278"/>
    </location>
</feature>
<dbReference type="STRING" id="1157962.A0A250WS55"/>
<dbReference type="Proteomes" id="UP000232323">
    <property type="component" value="Unassembled WGS sequence"/>
</dbReference>
<keyword evidence="2 5" id="KW-0812">Transmembrane</keyword>
<feature type="transmembrane region" description="Helical" evidence="6">
    <location>
        <begin position="81"/>
        <end position="101"/>
    </location>
</feature>
<comment type="subcellular location">
    <subcellularLocation>
        <location evidence="1">Membrane</location>
        <topology evidence="1">Multi-pass membrane protein</topology>
    </subcellularLocation>
</comment>
<feature type="transmembrane region" description="Helical" evidence="6">
    <location>
        <begin position="128"/>
        <end position="149"/>
    </location>
</feature>
<evidence type="ECO:0000256" key="4">
    <source>
        <dbReference type="ARBA" id="ARBA00023136"/>
    </source>
</evidence>
<dbReference type="OrthoDB" id="506011at2759"/>
<dbReference type="AlphaFoldDB" id="A0A250WS55"/>
<evidence type="ECO:0000256" key="3">
    <source>
        <dbReference type="ARBA" id="ARBA00022989"/>
    </source>
</evidence>
<feature type="transmembrane region" description="Helical" evidence="6">
    <location>
        <begin position="244"/>
        <end position="267"/>
    </location>
</feature>
<keyword evidence="9" id="KW-1185">Reference proteome</keyword>
<dbReference type="GO" id="GO:0050291">
    <property type="term" value="F:sphingosine N-acyltransferase activity"/>
    <property type="evidence" value="ECO:0007669"/>
    <property type="project" value="InterPro"/>
</dbReference>
<dbReference type="Pfam" id="PF03798">
    <property type="entry name" value="TRAM_LAG1_CLN8"/>
    <property type="match status" value="1"/>
</dbReference>
<evidence type="ECO:0000256" key="5">
    <source>
        <dbReference type="PROSITE-ProRule" id="PRU00205"/>
    </source>
</evidence>